<dbReference type="Pfam" id="PF01872">
    <property type="entry name" value="RibD_C"/>
    <property type="match status" value="1"/>
</dbReference>
<dbReference type="PANTHER" id="PTHR38011:SF11">
    <property type="entry name" value="2,5-DIAMINO-6-RIBOSYLAMINO-4(3H)-PYRIMIDINONE 5'-PHOSPHATE REDUCTASE"/>
    <property type="match status" value="1"/>
</dbReference>
<proteinExistence type="predicted"/>
<protein>
    <submittedName>
        <fullName evidence="2">Dihydrofolate reductase family protein</fullName>
    </submittedName>
</protein>
<organism evidence="2 3">
    <name type="scientific">Nocardioides islandensis</name>
    <dbReference type="NCBI Taxonomy" id="433663"/>
    <lineage>
        <taxon>Bacteria</taxon>
        <taxon>Bacillati</taxon>
        <taxon>Actinomycetota</taxon>
        <taxon>Actinomycetes</taxon>
        <taxon>Propionibacteriales</taxon>
        <taxon>Nocardioidaceae</taxon>
        <taxon>Nocardioides</taxon>
    </lineage>
</organism>
<dbReference type="SUPFAM" id="SSF53597">
    <property type="entry name" value="Dihydrofolate reductase-like"/>
    <property type="match status" value="1"/>
</dbReference>
<dbReference type="RefSeq" id="WP_194708229.1">
    <property type="nucleotide sequence ID" value="NZ_JADKPN010000012.1"/>
</dbReference>
<accession>A0A930VHN4</accession>
<dbReference type="EMBL" id="JADKPN010000012">
    <property type="protein sequence ID" value="MBF4765053.1"/>
    <property type="molecule type" value="Genomic_DNA"/>
</dbReference>
<gene>
    <name evidence="2" type="ORF">ISU07_18120</name>
</gene>
<evidence type="ECO:0000259" key="1">
    <source>
        <dbReference type="Pfam" id="PF01872"/>
    </source>
</evidence>
<name>A0A930VHN4_9ACTN</name>
<dbReference type="AlphaFoldDB" id="A0A930VHN4"/>
<sequence length="189" mass="20439">MATTRLYMSMSLDGFIAGPNETDDHGLGDGGLRLHDWILEGPTSDADRQVVDEMMACRAIVAGRGTFEPAEGWGGDHHDGIPIWVLSRRPRPDWTKDWPLVTYGNDVEAAFAAAREAAGDGVVLVHGAAVAVRALQAGVLDELEIHLVSALMGEGRPLFAGLGLGPHELDRVRVVEGDGVTHLRYRVRR</sequence>
<dbReference type="InterPro" id="IPR024072">
    <property type="entry name" value="DHFR-like_dom_sf"/>
</dbReference>
<dbReference type="InterPro" id="IPR050765">
    <property type="entry name" value="Riboflavin_Biosynth_HTPR"/>
</dbReference>
<dbReference type="Gene3D" id="3.40.430.10">
    <property type="entry name" value="Dihydrofolate Reductase, subunit A"/>
    <property type="match status" value="1"/>
</dbReference>
<reference evidence="2" key="1">
    <citation type="submission" date="2020-11" db="EMBL/GenBank/DDBJ databases">
        <title>Nocardioides sp. nov., isolated from Soil of Cynanchum wilfordii Hemsley rhizosphere.</title>
        <authorList>
            <person name="Lee J.-S."/>
            <person name="Suh M.K."/>
            <person name="Kim J.-S."/>
        </authorList>
    </citation>
    <scope>NUCLEOTIDE SEQUENCE</scope>
    <source>
        <strain evidence="2">KCTC 19275</strain>
    </source>
</reference>
<dbReference type="GO" id="GO:0009231">
    <property type="term" value="P:riboflavin biosynthetic process"/>
    <property type="evidence" value="ECO:0007669"/>
    <property type="project" value="InterPro"/>
</dbReference>
<evidence type="ECO:0000313" key="3">
    <source>
        <dbReference type="Proteomes" id="UP000640489"/>
    </source>
</evidence>
<dbReference type="Proteomes" id="UP000640489">
    <property type="component" value="Unassembled WGS sequence"/>
</dbReference>
<comment type="caution">
    <text evidence="2">The sequence shown here is derived from an EMBL/GenBank/DDBJ whole genome shotgun (WGS) entry which is preliminary data.</text>
</comment>
<feature type="domain" description="Bacterial bifunctional deaminase-reductase C-terminal" evidence="1">
    <location>
        <begin position="6"/>
        <end position="165"/>
    </location>
</feature>
<dbReference type="GO" id="GO:0008703">
    <property type="term" value="F:5-amino-6-(5-phosphoribosylamino)uracil reductase activity"/>
    <property type="evidence" value="ECO:0007669"/>
    <property type="project" value="InterPro"/>
</dbReference>
<dbReference type="InterPro" id="IPR002734">
    <property type="entry name" value="RibDG_C"/>
</dbReference>
<keyword evidence="3" id="KW-1185">Reference proteome</keyword>
<evidence type="ECO:0000313" key="2">
    <source>
        <dbReference type="EMBL" id="MBF4765053.1"/>
    </source>
</evidence>
<dbReference type="PANTHER" id="PTHR38011">
    <property type="entry name" value="DIHYDROFOLATE REDUCTASE FAMILY PROTEIN (AFU_ORTHOLOGUE AFUA_8G06820)"/>
    <property type="match status" value="1"/>
</dbReference>